<organism evidence="1 2">
    <name type="scientific">Paraburkholderia terricola</name>
    <dbReference type="NCBI Taxonomy" id="169427"/>
    <lineage>
        <taxon>Bacteria</taxon>
        <taxon>Pseudomonadati</taxon>
        <taxon>Pseudomonadota</taxon>
        <taxon>Betaproteobacteria</taxon>
        <taxon>Burkholderiales</taxon>
        <taxon>Burkholderiaceae</taxon>
        <taxon>Paraburkholderia</taxon>
    </lineage>
</organism>
<name>A0A1M6T9F0_9BURK</name>
<dbReference type="EMBL" id="FRAB01000026">
    <property type="protein sequence ID" value="SHK53702.1"/>
    <property type="molecule type" value="Genomic_DNA"/>
</dbReference>
<dbReference type="Proteomes" id="UP000184395">
    <property type="component" value="Unassembled WGS sequence"/>
</dbReference>
<dbReference type="GeneID" id="301981418"/>
<dbReference type="OrthoDB" id="9110500at2"/>
<reference evidence="1 2" key="1">
    <citation type="submission" date="2016-11" db="EMBL/GenBank/DDBJ databases">
        <authorList>
            <person name="Jaros S."/>
            <person name="Januszkiewicz K."/>
            <person name="Wedrychowicz H."/>
        </authorList>
    </citation>
    <scope>NUCLEOTIDE SEQUENCE [LARGE SCALE GENOMIC DNA]</scope>
    <source>
        <strain evidence="1 2">LMG 20594</strain>
    </source>
</reference>
<evidence type="ECO:0000313" key="2">
    <source>
        <dbReference type="Proteomes" id="UP000184395"/>
    </source>
</evidence>
<dbReference type="KEGG" id="pts:CUJ90_25150"/>
<dbReference type="RefSeq" id="WP_073430675.1">
    <property type="nucleotide sequence ID" value="NZ_CADFGY010000004.1"/>
</dbReference>
<dbReference type="AlphaFoldDB" id="A0A1M6T9F0"/>
<accession>A0A1M6T9F0</accession>
<proteinExistence type="predicted"/>
<protein>
    <submittedName>
        <fullName evidence="1">Uncharacterized protein</fullName>
    </submittedName>
</protein>
<sequence>MTKISVPIVCLECNPDGGSVGNSVLSSVLLDLRPDGDGRYMSECSRGHQRIVALRQQKFEILFELAACAIRDGHYRHSVSSCTASLEDFHEFFLRAMAYQNGIKKERFDAAWKLLGINPRNRHEAYLLNYRNFCARPPVLLTPDQNDWKDSVMQKGKIPRREECVTFGQAVLHVLQTAVEDARNAFPDGVKQAMEEQVTAAQQYACTSEGPWSIRTIVNLAFEGDKHSWPTLEDALARIV</sequence>
<evidence type="ECO:0000313" key="1">
    <source>
        <dbReference type="EMBL" id="SHK53702.1"/>
    </source>
</evidence>
<gene>
    <name evidence="1" type="ORF">SAMN05192548_102637</name>
</gene>